<dbReference type="PANTHER" id="PTHR40074">
    <property type="entry name" value="O-ACETYLTRANSFERASE WECH"/>
    <property type="match status" value="1"/>
</dbReference>
<evidence type="ECO:0000313" key="10">
    <source>
        <dbReference type="EMBL" id="SFT97878.1"/>
    </source>
</evidence>
<dbReference type="Pfam" id="PF01757">
    <property type="entry name" value="Acyl_transf_3"/>
    <property type="match status" value="1"/>
</dbReference>
<evidence type="ECO:0000256" key="7">
    <source>
        <dbReference type="SAM" id="Phobius"/>
    </source>
</evidence>
<comment type="subcellular location">
    <subcellularLocation>
        <location evidence="1">Cell membrane</location>
        <topology evidence="1">Multi-pass membrane protein</topology>
    </subcellularLocation>
</comment>
<dbReference type="AlphaFoldDB" id="A0AAX2EVX4"/>
<evidence type="ECO:0000256" key="4">
    <source>
        <dbReference type="ARBA" id="ARBA00022692"/>
    </source>
</evidence>
<feature type="transmembrane region" description="Helical" evidence="7">
    <location>
        <begin position="12"/>
        <end position="35"/>
    </location>
</feature>
<evidence type="ECO:0000256" key="6">
    <source>
        <dbReference type="ARBA" id="ARBA00023136"/>
    </source>
</evidence>
<evidence type="ECO:0000256" key="3">
    <source>
        <dbReference type="ARBA" id="ARBA00022475"/>
    </source>
</evidence>
<evidence type="ECO:0000256" key="5">
    <source>
        <dbReference type="ARBA" id="ARBA00022989"/>
    </source>
</evidence>
<comment type="similarity">
    <text evidence="2">Belongs to the acyltransferase 3 family.</text>
</comment>
<feature type="transmembrane region" description="Helical" evidence="7">
    <location>
        <begin position="316"/>
        <end position="337"/>
    </location>
</feature>
<dbReference type="InterPro" id="IPR002656">
    <property type="entry name" value="Acyl_transf_3_dom"/>
</dbReference>
<sequence>MQGTKDVKQKALWLNQIKGLCICLVVIYHSVITFYPHLNVFQHPWSQTLSKCWVYFNLYLAPFRMPVFFFISGYLIRRYIDEVPWKETIDKRIWSIVYVLALWGVLQWAGLSQLNAWLAPERDLSNAANAAYAGSWIEFLQGMLTASTSLWYLYALVVYFTLCKLLSRWKVPMLALMILSSLAINYLPLPWWGMNSVVRNMIFYSLGAWYGASLMEWVKTVQIRRYGVLFALAMVAAFGLWMFAMPLPLCLLSIVAIMRLFWELEQRFPPSEKSLLNVVGSNTLAIYTTHRILVEGFSLALIKPLNAGVWPPQTELALLLVYPFATLLICTLFGLLVRKLSSALFGDLFFTPPAKLFQPATAR</sequence>
<feature type="transmembrane region" description="Helical" evidence="7">
    <location>
        <begin position="139"/>
        <end position="159"/>
    </location>
</feature>
<keyword evidence="3" id="KW-1003">Cell membrane</keyword>
<dbReference type="Proteomes" id="UP000199173">
    <property type="component" value="Unassembled WGS sequence"/>
</dbReference>
<feature type="transmembrane region" description="Helical" evidence="7">
    <location>
        <begin position="201"/>
        <end position="218"/>
    </location>
</feature>
<dbReference type="GO" id="GO:0009246">
    <property type="term" value="P:enterobacterial common antigen biosynthetic process"/>
    <property type="evidence" value="ECO:0007669"/>
    <property type="project" value="TreeGrafter"/>
</dbReference>
<dbReference type="GO" id="GO:0016413">
    <property type="term" value="F:O-acetyltransferase activity"/>
    <property type="evidence" value="ECO:0007669"/>
    <property type="project" value="TreeGrafter"/>
</dbReference>
<dbReference type="GO" id="GO:0005886">
    <property type="term" value="C:plasma membrane"/>
    <property type="evidence" value="ECO:0007669"/>
    <property type="project" value="UniProtKB-SubCell"/>
</dbReference>
<dbReference type="EMBL" id="FOYJ01000009">
    <property type="protein sequence ID" value="SFR21782.1"/>
    <property type="molecule type" value="Genomic_DNA"/>
</dbReference>
<feature type="domain" description="Acyltransferase 3" evidence="8">
    <location>
        <begin position="13"/>
        <end position="333"/>
    </location>
</feature>
<dbReference type="Proteomes" id="UP000198760">
    <property type="component" value="Unassembled WGS sequence"/>
</dbReference>
<proteinExistence type="inferred from homology"/>
<keyword evidence="6 7" id="KW-0472">Membrane</keyword>
<evidence type="ECO:0000256" key="1">
    <source>
        <dbReference type="ARBA" id="ARBA00004651"/>
    </source>
</evidence>
<accession>A0AAX2EVX4</accession>
<comment type="caution">
    <text evidence="9">The sequence shown here is derived from an EMBL/GenBank/DDBJ whole genome shotgun (WGS) entry which is preliminary data.</text>
</comment>
<feature type="transmembrane region" description="Helical" evidence="7">
    <location>
        <begin position="230"/>
        <end position="262"/>
    </location>
</feature>
<evidence type="ECO:0000256" key="2">
    <source>
        <dbReference type="ARBA" id="ARBA00007400"/>
    </source>
</evidence>
<organism evidence="9 12">
    <name type="scientific">Kosakonia radicincitans</name>
    <dbReference type="NCBI Taxonomy" id="283686"/>
    <lineage>
        <taxon>Bacteria</taxon>
        <taxon>Pseudomonadati</taxon>
        <taxon>Pseudomonadota</taxon>
        <taxon>Gammaproteobacteria</taxon>
        <taxon>Enterobacterales</taxon>
        <taxon>Enterobacteriaceae</taxon>
        <taxon>Kosakonia</taxon>
    </lineage>
</organism>
<dbReference type="PANTHER" id="PTHR40074:SF4">
    <property type="entry name" value="INNER MEMBRANE PROTEIN YCFT"/>
    <property type="match status" value="1"/>
</dbReference>
<reference evidence="11 12" key="1">
    <citation type="submission" date="2016-10" db="EMBL/GenBank/DDBJ databases">
        <authorList>
            <person name="Varghese N."/>
            <person name="Submissions S."/>
        </authorList>
    </citation>
    <scope>NUCLEOTIDE SEQUENCE [LARGE SCALE GENOMIC DNA]</scope>
    <source>
        <strain evidence="10 11">NFIX06</strain>
        <strain evidence="9 12">NFIX08</strain>
    </source>
</reference>
<feature type="transmembrane region" description="Helical" evidence="7">
    <location>
        <begin position="55"/>
        <end position="76"/>
    </location>
</feature>
<protein>
    <submittedName>
        <fullName evidence="9">Uncharacterized membrane protein YcfT</fullName>
    </submittedName>
</protein>
<dbReference type="EMBL" id="FPAV01000008">
    <property type="protein sequence ID" value="SFT97878.1"/>
    <property type="molecule type" value="Genomic_DNA"/>
</dbReference>
<feature type="transmembrane region" description="Helical" evidence="7">
    <location>
        <begin position="96"/>
        <end position="119"/>
    </location>
</feature>
<keyword evidence="4 7" id="KW-0812">Transmembrane</keyword>
<evidence type="ECO:0000313" key="9">
    <source>
        <dbReference type="EMBL" id="SFR21782.1"/>
    </source>
</evidence>
<gene>
    <name evidence="10" type="ORF">SAMN03159428_03122</name>
    <name evidence="9" type="ORF">SAMN03159514_03661</name>
</gene>
<keyword evidence="5 7" id="KW-1133">Transmembrane helix</keyword>
<evidence type="ECO:0000313" key="12">
    <source>
        <dbReference type="Proteomes" id="UP000199173"/>
    </source>
</evidence>
<keyword evidence="11" id="KW-1185">Reference proteome</keyword>
<name>A0AAX2EVX4_9ENTR</name>
<feature type="transmembrane region" description="Helical" evidence="7">
    <location>
        <begin position="171"/>
        <end position="189"/>
    </location>
</feature>
<evidence type="ECO:0000259" key="8">
    <source>
        <dbReference type="Pfam" id="PF01757"/>
    </source>
</evidence>
<evidence type="ECO:0000313" key="11">
    <source>
        <dbReference type="Proteomes" id="UP000198760"/>
    </source>
</evidence>